<sequence>MTDDTERLYELRDGIDADAQRFEAGAAAATAQSAGDDSGSIEVEVVADTPTITVTDGWRRSYEPNALGPAIMQVLTTLATRRLEQFADAAEQATPRNRPTPPLGDTPVGQAQIELERAGDDLDGTAMLNRLTAMLDTMVGGIDETVQTIAARSSAPHSGTSVPEHVRATMRGRTLVDLTLDERWLEYAGPSEISREVNEAISAASAQATSLLPTNPFQGTPLAGIGRMLDDPSALGRYLAGHDDPFITDPRGA</sequence>
<evidence type="ECO:0008006" key="4">
    <source>
        <dbReference type="Google" id="ProtNLM"/>
    </source>
</evidence>
<keyword evidence="3" id="KW-1185">Reference proteome</keyword>
<name>A0ABU3RTV0_9MICO</name>
<accession>A0ABU3RTV0</accession>
<protein>
    <recommendedName>
        <fullName evidence="4">YbaB/EbfC DNA-binding family protein</fullName>
    </recommendedName>
</protein>
<dbReference type="RefSeq" id="WP_144831189.1">
    <property type="nucleotide sequence ID" value="NZ_JAWDIU010000001.1"/>
</dbReference>
<evidence type="ECO:0000313" key="3">
    <source>
        <dbReference type="Proteomes" id="UP001256673"/>
    </source>
</evidence>
<reference evidence="2 3" key="1">
    <citation type="submission" date="2023-09" db="EMBL/GenBank/DDBJ databases">
        <title>Microbacterium fusihabitans sp. nov., Microbacterium phycihabitans sp. nov., and Microbacterium cervinum sp. nov., isolated from dried seaweeds of beach.</title>
        <authorList>
            <person name="Lee S.D."/>
        </authorList>
    </citation>
    <scope>NUCLEOTIDE SEQUENCE [LARGE SCALE GENOMIC DNA]</scope>
    <source>
        <strain evidence="2 3">KSW2-21</strain>
    </source>
</reference>
<organism evidence="2 3">
    <name type="scientific">Microbacterium algihabitans</name>
    <dbReference type="NCBI Taxonomy" id="3075992"/>
    <lineage>
        <taxon>Bacteria</taxon>
        <taxon>Bacillati</taxon>
        <taxon>Actinomycetota</taxon>
        <taxon>Actinomycetes</taxon>
        <taxon>Micrococcales</taxon>
        <taxon>Microbacteriaceae</taxon>
        <taxon>Microbacterium</taxon>
    </lineage>
</organism>
<proteinExistence type="predicted"/>
<evidence type="ECO:0000313" key="2">
    <source>
        <dbReference type="EMBL" id="MDU0326340.1"/>
    </source>
</evidence>
<feature type="region of interest" description="Disordered" evidence="1">
    <location>
        <begin position="89"/>
        <end position="108"/>
    </location>
</feature>
<gene>
    <name evidence="2" type="ORF">RWH43_06160</name>
</gene>
<evidence type="ECO:0000256" key="1">
    <source>
        <dbReference type="SAM" id="MobiDB-lite"/>
    </source>
</evidence>
<dbReference type="EMBL" id="JAWDIU010000001">
    <property type="protein sequence ID" value="MDU0326340.1"/>
    <property type="molecule type" value="Genomic_DNA"/>
</dbReference>
<dbReference type="Proteomes" id="UP001256673">
    <property type="component" value="Unassembled WGS sequence"/>
</dbReference>
<comment type="caution">
    <text evidence="2">The sequence shown here is derived from an EMBL/GenBank/DDBJ whole genome shotgun (WGS) entry which is preliminary data.</text>
</comment>